<gene>
    <name evidence="7" type="ORF">K9B37_09285</name>
</gene>
<proteinExistence type="predicted"/>
<feature type="transmembrane region" description="Helical" evidence="5">
    <location>
        <begin position="197"/>
        <end position="214"/>
    </location>
</feature>
<sequence length="419" mass="44140">MKVLAPASADMPPAQSHSLLAQGLWRASMVALALMPIGMAIAHRSSPAFVSLAALFALGAVMAEGSLGPFAARMRSALASPTGMAATAFIVWSLVSIAWSPFKGLSMSAFGEFVLPVVAVFVLGLTLPGRMSRGAFWLLVGACVLACVTMLIELKTGLALRRSLGMRWNSFIFNRPILTLLCLTPAVVAWLLRHVRYGWIASLAFAALVFTAMAHSESGASILGFAAGTATFLFALAAPCLGTRLAVIAFVLLTAAAPFLGTIADRVIPQSVHQTLANDHSRDRVDIWLSFGEVIRQQPVLGTGFGISPRMRDAAVADRIPSEDETLLGVGHPHNALIQIWVELGGIGALLALSVILLTLRVVARQERLVAAASLTLLAAATAVAMVGHGAWQGWWAASLGAAVVWILAARRTKLGKQS</sequence>
<keyword evidence="7" id="KW-0436">Ligase</keyword>
<dbReference type="Proteomes" id="UP000704176">
    <property type="component" value="Unassembled WGS sequence"/>
</dbReference>
<comment type="caution">
    <text evidence="7">The sequence shown here is derived from an EMBL/GenBank/DDBJ whole genome shotgun (WGS) entry which is preliminary data.</text>
</comment>
<feature type="transmembrane region" description="Helical" evidence="5">
    <location>
        <begin position="369"/>
        <end position="388"/>
    </location>
</feature>
<evidence type="ECO:0000256" key="3">
    <source>
        <dbReference type="ARBA" id="ARBA00022989"/>
    </source>
</evidence>
<keyword evidence="4 5" id="KW-0472">Membrane</keyword>
<dbReference type="GO" id="GO:0016874">
    <property type="term" value="F:ligase activity"/>
    <property type="evidence" value="ECO:0007669"/>
    <property type="project" value="UniProtKB-KW"/>
</dbReference>
<dbReference type="Pfam" id="PF04932">
    <property type="entry name" value="Wzy_C"/>
    <property type="match status" value="1"/>
</dbReference>
<feature type="transmembrane region" description="Helical" evidence="5">
    <location>
        <begin position="245"/>
        <end position="264"/>
    </location>
</feature>
<evidence type="ECO:0000256" key="1">
    <source>
        <dbReference type="ARBA" id="ARBA00004141"/>
    </source>
</evidence>
<feature type="domain" description="O-antigen ligase-related" evidence="6">
    <location>
        <begin position="205"/>
        <end position="352"/>
    </location>
</feature>
<feature type="transmembrane region" description="Helical" evidence="5">
    <location>
        <begin position="336"/>
        <end position="357"/>
    </location>
</feature>
<comment type="subcellular location">
    <subcellularLocation>
        <location evidence="1">Membrane</location>
        <topology evidence="1">Multi-pass membrane protein</topology>
    </subcellularLocation>
</comment>
<evidence type="ECO:0000259" key="6">
    <source>
        <dbReference type="Pfam" id="PF04932"/>
    </source>
</evidence>
<feature type="transmembrane region" description="Helical" evidence="5">
    <location>
        <begin position="134"/>
        <end position="152"/>
    </location>
</feature>
<name>A0ABS7VNF6_9HYPH</name>
<evidence type="ECO:0000313" key="7">
    <source>
        <dbReference type="EMBL" id="MBZ6076478.1"/>
    </source>
</evidence>
<dbReference type="RefSeq" id="WP_224312795.1">
    <property type="nucleotide sequence ID" value="NZ_JAIRBM010000005.1"/>
</dbReference>
<keyword evidence="3 5" id="KW-1133">Transmembrane helix</keyword>
<feature type="transmembrane region" description="Helical" evidence="5">
    <location>
        <begin position="108"/>
        <end position="127"/>
    </location>
</feature>
<evidence type="ECO:0000256" key="4">
    <source>
        <dbReference type="ARBA" id="ARBA00023136"/>
    </source>
</evidence>
<reference evidence="7 8" key="1">
    <citation type="submission" date="2021-09" db="EMBL/GenBank/DDBJ databases">
        <title>The complete genome sequence of a new microorganism.</title>
        <authorList>
            <person name="Zi Z."/>
        </authorList>
    </citation>
    <scope>NUCLEOTIDE SEQUENCE [LARGE SCALE GENOMIC DNA]</scope>
    <source>
        <strain evidence="7 8">WGZ8</strain>
    </source>
</reference>
<evidence type="ECO:0000313" key="8">
    <source>
        <dbReference type="Proteomes" id="UP000704176"/>
    </source>
</evidence>
<dbReference type="EMBL" id="JAIRBM010000005">
    <property type="protein sequence ID" value="MBZ6076478.1"/>
    <property type="molecule type" value="Genomic_DNA"/>
</dbReference>
<evidence type="ECO:0000256" key="5">
    <source>
        <dbReference type="SAM" id="Phobius"/>
    </source>
</evidence>
<protein>
    <submittedName>
        <fullName evidence="7">O-antigen ligase family protein</fullName>
    </submittedName>
</protein>
<feature type="transmembrane region" description="Helical" evidence="5">
    <location>
        <begin position="394"/>
        <end position="410"/>
    </location>
</feature>
<organism evidence="7 8">
    <name type="scientific">Microvirga puerhi</name>
    <dbReference type="NCBI Taxonomy" id="2876078"/>
    <lineage>
        <taxon>Bacteria</taxon>
        <taxon>Pseudomonadati</taxon>
        <taxon>Pseudomonadota</taxon>
        <taxon>Alphaproteobacteria</taxon>
        <taxon>Hyphomicrobiales</taxon>
        <taxon>Methylobacteriaceae</taxon>
        <taxon>Microvirga</taxon>
    </lineage>
</organism>
<evidence type="ECO:0000256" key="2">
    <source>
        <dbReference type="ARBA" id="ARBA00022692"/>
    </source>
</evidence>
<feature type="transmembrane region" description="Helical" evidence="5">
    <location>
        <begin position="220"/>
        <end position="238"/>
    </location>
</feature>
<dbReference type="PANTHER" id="PTHR37422:SF17">
    <property type="entry name" value="O-ANTIGEN LIGASE"/>
    <property type="match status" value="1"/>
</dbReference>
<dbReference type="InterPro" id="IPR051533">
    <property type="entry name" value="WaaL-like"/>
</dbReference>
<keyword evidence="8" id="KW-1185">Reference proteome</keyword>
<feature type="transmembrane region" description="Helical" evidence="5">
    <location>
        <begin position="84"/>
        <end position="102"/>
    </location>
</feature>
<accession>A0ABS7VNF6</accession>
<feature type="transmembrane region" description="Helical" evidence="5">
    <location>
        <begin position="48"/>
        <end position="72"/>
    </location>
</feature>
<feature type="transmembrane region" description="Helical" evidence="5">
    <location>
        <begin position="172"/>
        <end position="192"/>
    </location>
</feature>
<dbReference type="PANTHER" id="PTHR37422">
    <property type="entry name" value="TEICHURONIC ACID BIOSYNTHESIS PROTEIN TUAE"/>
    <property type="match status" value="1"/>
</dbReference>
<dbReference type="InterPro" id="IPR007016">
    <property type="entry name" value="O-antigen_ligase-rel_domated"/>
</dbReference>
<keyword evidence="2 5" id="KW-0812">Transmembrane</keyword>
<feature type="transmembrane region" description="Helical" evidence="5">
    <location>
        <begin position="23"/>
        <end position="42"/>
    </location>
</feature>